<protein>
    <submittedName>
        <fullName evidence="7">Methyl-accepting chemotaxis protein</fullName>
    </submittedName>
</protein>
<dbReference type="OrthoDB" id="266313at2"/>
<dbReference type="SMART" id="SM00304">
    <property type="entry name" value="HAMP"/>
    <property type="match status" value="1"/>
</dbReference>
<dbReference type="PANTHER" id="PTHR32089">
    <property type="entry name" value="METHYL-ACCEPTING CHEMOTAXIS PROTEIN MCPB"/>
    <property type="match status" value="1"/>
</dbReference>
<evidence type="ECO:0000256" key="2">
    <source>
        <dbReference type="ARBA" id="ARBA00029447"/>
    </source>
</evidence>
<dbReference type="GO" id="GO:0016020">
    <property type="term" value="C:membrane"/>
    <property type="evidence" value="ECO:0007669"/>
    <property type="project" value="InterPro"/>
</dbReference>
<keyword evidence="4" id="KW-1133">Transmembrane helix</keyword>
<reference evidence="7 8" key="1">
    <citation type="submission" date="2019-02" db="EMBL/GenBank/DDBJ databases">
        <title>Siculibacillus lacustris gen. nov., sp. nov., a new rosette-forming bacterium isolated from a freshwater crater lake (Lake St. Ana, Romania).</title>
        <authorList>
            <person name="Felfoldi T."/>
            <person name="Marton Z."/>
            <person name="Szabo A."/>
            <person name="Mentes A."/>
            <person name="Boka K."/>
            <person name="Marialigeti K."/>
            <person name="Mathe I."/>
            <person name="Koncz M."/>
            <person name="Schumann P."/>
            <person name="Toth E."/>
        </authorList>
    </citation>
    <scope>NUCLEOTIDE SEQUENCE [LARGE SCALE GENOMIC DNA]</scope>
    <source>
        <strain evidence="7 8">SA-279</strain>
    </source>
</reference>
<dbReference type="GO" id="GO:0006935">
    <property type="term" value="P:chemotaxis"/>
    <property type="evidence" value="ECO:0007669"/>
    <property type="project" value="InterPro"/>
</dbReference>
<dbReference type="GO" id="GO:0007165">
    <property type="term" value="P:signal transduction"/>
    <property type="evidence" value="ECO:0007669"/>
    <property type="project" value="UniProtKB-KW"/>
</dbReference>
<evidence type="ECO:0000256" key="3">
    <source>
        <dbReference type="PROSITE-ProRule" id="PRU00284"/>
    </source>
</evidence>
<dbReference type="Proteomes" id="UP000292781">
    <property type="component" value="Unassembled WGS sequence"/>
</dbReference>
<accession>A0A4Q9VRW2</accession>
<dbReference type="Pfam" id="PF14827">
    <property type="entry name" value="dCache_3"/>
    <property type="match status" value="1"/>
</dbReference>
<feature type="domain" description="Methyl-accepting transducer" evidence="5">
    <location>
        <begin position="396"/>
        <end position="639"/>
    </location>
</feature>
<dbReference type="PRINTS" id="PR00260">
    <property type="entry name" value="CHEMTRNSDUCR"/>
</dbReference>
<name>A0A4Q9VRW2_9HYPH</name>
<dbReference type="Gene3D" id="1.10.287.950">
    <property type="entry name" value="Methyl-accepting chemotaxis protein"/>
    <property type="match status" value="1"/>
</dbReference>
<dbReference type="PROSITE" id="PS50111">
    <property type="entry name" value="CHEMOTAXIS_TRANSDUC_2"/>
    <property type="match status" value="1"/>
</dbReference>
<dbReference type="InterPro" id="IPR029151">
    <property type="entry name" value="Sensor-like_sf"/>
</dbReference>
<dbReference type="EMBL" id="SJFN01000014">
    <property type="protein sequence ID" value="TBW37652.1"/>
    <property type="molecule type" value="Genomic_DNA"/>
</dbReference>
<feature type="domain" description="HAMP" evidence="6">
    <location>
        <begin position="310"/>
        <end position="363"/>
    </location>
</feature>
<evidence type="ECO:0000259" key="6">
    <source>
        <dbReference type="PROSITE" id="PS50885"/>
    </source>
</evidence>
<dbReference type="PANTHER" id="PTHR32089:SF112">
    <property type="entry name" value="LYSOZYME-LIKE PROTEIN-RELATED"/>
    <property type="match status" value="1"/>
</dbReference>
<evidence type="ECO:0000313" key="8">
    <source>
        <dbReference type="Proteomes" id="UP000292781"/>
    </source>
</evidence>
<comment type="similarity">
    <text evidence="2">Belongs to the methyl-accepting chemotaxis (MCP) protein family.</text>
</comment>
<dbReference type="AlphaFoldDB" id="A0A4Q9VRW2"/>
<dbReference type="Pfam" id="PF00015">
    <property type="entry name" value="MCPsignal"/>
    <property type="match status" value="1"/>
</dbReference>
<evidence type="ECO:0000259" key="5">
    <source>
        <dbReference type="PROSITE" id="PS50111"/>
    </source>
</evidence>
<evidence type="ECO:0000256" key="1">
    <source>
        <dbReference type="ARBA" id="ARBA00023224"/>
    </source>
</evidence>
<dbReference type="InterPro" id="IPR029150">
    <property type="entry name" value="dCache_3"/>
</dbReference>
<organism evidence="7 8">
    <name type="scientific">Siculibacillus lacustris</name>
    <dbReference type="NCBI Taxonomy" id="1549641"/>
    <lineage>
        <taxon>Bacteria</taxon>
        <taxon>Pseudomonadati</taxon>
        <taxon>Pseudomonadota</taxon>
        <taxon>Alphaproteobacteria</taxon>
        <taxon>Hyphomicrobiales</taxon>
        <taxon>Ancalomicrobiaceae</taxon>
        <taxon>Siculibacillus</taxon>
    </lineage>
</organism>
<evidence type="ECO:0000313" key="7">
    <source>
        <dbReference type="EMBL" id="TBW37652.1"/>
    </source>
</evidence>
<dbReference type="InterPro" id="IPR003660">
    <property type="entry name" value="HAMP_dom"/>
</dbReference>
<dbReference type="Gene3D" id="6.10.340.10">
    <property type="match status" value="1"/>
</dbReference>
<dbReference type="SUPFAM" id="SSF103190">
    <property type="entry name" value="Sensory domain-like"/>
    <property type="match status" value="1"/>
</dbReference>
<keyword evidence="1 3" id="KW-0807">Transducer</keyword>
<evidence type="ECO:0000256" key="4">
    <source>
        <dbReference type="SAM" id="Phobius"/>
    </source>
</evidence>
<feature type="transmembrane region" description="Helical" evidence="4">
    <location>
        <begin position="290"/>
        <end position="309"/>
    </location>
</feature>
<gene>
    <name evidence="7" type="ORF">EYW49_11140</name>
</gene>
<dbReference type="PROSITE" id="PS50885">
    <property type="entry name" value="HAMP"/>
    <property type="match status" value="1"/>
</dbReference>
<dbReference type="InterPro" id="IPR004090">
    <property type="entry name" value="Chemotax_Me-accpt_rcpt"/>
</dbReference>
<proteinExistence type="inferred from homology"/>
<sequence length="659" mass="68397">MNLLSGVRLTSIRWKLLASVITVLMLTAAAVGLAGYLQQKSLSETAIEGALTQRYEAVVATIGERGARALAASSIVANDPRVAKAFVTKDRAGLIEAMKGVFANARERLRLSTMSFQNLDGTNFARVHLPANFGDDVTARRLMVRDVIDSGQPRVGIEPGLDNLSIFASVPVLADGKLVGIADVGSAFDANSLADLKQIIHVDLAVHVVTPGKLQTIASTFPEKSLLDIGTHTGAMTQVSQLVMTELAGRPVAVAAGPLKNYSGKVIGTIEIAMDATTFVEAHNTAVRTLLIVLLGVAILGVVTALALAKHLGTPIRALDVSMDELAAGRYDGAIASLERRDEIGEMARSLEKLRIALAEAAEMRAAQERGRTEEATRLRVRNEAAQHFALQMAEISNSFVESSNDVQVAAQSLSATAEETARQTQTVAGAAEEASANVRTVASAAEAMNAAVHDISTKVGQAARIANQAAEEAGATKSNIDELSQSAEAIGQVVELINSIAAQTNLLALNATIEAARAGDAGKGFAVVAAEVKQLANQTTKATEVIGAKIGEIQSATERTVGSIGTIAATVEQIRAISDQVASAVEAQGSASREIAGNTLRAAQGTEMVTDNIAGVGQAAEMTGAASTQLMDLSNSLTARAGKLKDEVATFVATLGAA</sequence>
<comment type="caution">
    <text evidence="7">The sequence shown here is derived from an EMBL/GenBank/DDBJ whole genome shotgun (WGS) entry which is preliminary data.</text>
</comment>
<dbReference type="Pfam" id="PF00672">
    <property type="entry name" value="HAMP"/>
    <property type="match status" value="1"/>
</dbReference>
<dbReference type="SMART" id="SM00283">
    <property type="entry name" value="MA"/>
    <property type="match status" value="1"/>
</dbReference>
<keyword evidence="8" id="KW-1185">Reference proteome</keyword>
<keyword evidence="4" id="KW-0812">Transmembrane</keyword>
<keyword evidence="4" id="KW-0472">Membrane</keyword>
<dbReference type="InterPro" id="IPR004089">
    <property type="entry name" value="MCPsignal_dom"/>
</dbReference>
<dbReference type="SUPFAM" id="SSF58104">
    <property type="entry name" value="Methyl-accepting chemotaxis protein (MCP) signaling domain"/>
    <property type="match status" value="1"/>
</dbReference>
<dbReference type="CDD" id="cd06225">
    <property type="entry name" value="HAMP"/>
    <property type="match status" value="1"/>
</dbReference>
<dbReference type="GO" id="GO:0004888">
    <property type="term" value="F:transmembrane signaling receptor activity"/>
    <property type="evidence" value="ECO:0007669"/>
    <property type="project" value="InterPro"/>
</dbReference>